<reference evidence="3" key="1">
    <citation type="submission" date="2018-05" db="EMBL/GenBank/DDBJ databases">
        <authorList>
            <person name="Lanie J.A."/>
            <person name="Ng W.-L."/>
            <person name="Kazmierczak K.M."/>
            <person name="Andrzejewski T.M."/>
            <person name="Davidsen T.M."/>
            <person name="Wayne K.J."/>
            <person name="Tettelin H."/>
            <person name="Glass J.I."/>
            <person name="Rusch D."/>
            <person name="Podicherti R."/>
            <person name="Tsui H.-C.T."/>
            <person name="Winkler M.E."/>
        </authorList>
    </citation>
    <scope>NUCLEOTIDE SEQUENCE</scope>
</reference>
<dbReference type="PANTHER" id="PTHR47572:SF4">
    <property type="entry name" value="LACTONASE DRP35"/>
    <property type="match status" value="1"/>
</dbReference>
<evidence type="ECO:0000313" key="3">
    <source>
        <dbReference type="EMBL" id="SUZ47776.1"/>
    </source>
</evidence>
<proteinExistence type="predicted"/>
<evidence type="ECO:0000256" key="1">
    <source>
        <dbReference type="ARBA" id="ARBA00022801"/>
    </source>
</evidence>
<gene>
    <name evidence="3" type="ORF">METZ01_LOCUS630</name>
</gene>
<protein>
    <recommendedName>
        <fullName evidence="2">SMP-30/Gluconolactonase/LRE-like region domain-containing protein</fullName>
    </recommendedName>
</protein>
<dbReference type="PANTHER" id="PTHR47572">
    <property type="entry name" value="LIPOPROTEIN-RELATED"/>
    <property type="match status" value="1"/>
</dbReference>
<sequence length="277" mass="30019">MGRHMEELELLSEGWGLIEAPRVDDHNRLYFSDVPNGGVYRRLLDGQIETVIPKRRGVGGMVFHNDGGLIVGGRNVQHVVNGETRVLFDPGFPGFNDLHTDALGRVYVGSLKIDPFDENAVNPGGELWRLALDQEPTEIYDGVMLTNGIGFSPDGSLLYHADSLPGRVWVSDVEGDTVTGKRIFVEDRVNATDGLAVDIEGGVWVAQPNGGKVQRYTSDGSEDTQIEVPDPMVTSVCFGGDDMRDLYVVTGGQTSRGGCIYQTRVDVSGVPVAKATI</sequence>
<dbReference type="GO" id="GO:0016787">
    <property type="term" value="F:hydrolase activity"/>
    <property type="evidence" value="ECO:0007669"/>
    <property type="project" value="UniProtKB-KW"/>
</dbReference>
<organism evidence="3">
    <name type="scientific">marine metagenome</name>
    <dbReference type="NCBI Taxonomy" id="408172"/>
    <lineage>
        <taxon>unclassified sequences</taxon>
        <taxon>metagenomes</taxon>
        <taxon>ecological metagenomes</taxon>
    </lineage>
</organism>
<dbReference type="InterPro" id="IPR005511">
    <property type="entry name" value="SMP-30"/>
</dbReference>
<dbReference type="Pfam" id="PF08450">
    <property type="entry name" value="SGL"/>
    <property type="match status" value="1"/>
</dbReference>
<dbReference type="SUPFAM" id="SSF63829">
    <property type="entry name" value="Calcium-dependent phosphotriesterase"/>
    <property type="match status" value="1"/>
</dbReference>
<feature type="domain" description="SMP-30/Gluconolactonase/LRE-like region" evidence="2">
    <location>
        <begin position="19"/>
        <end position="250"/>
    </location>
</feature>
<keyword evidence="1" id="KW-0378">Hydrolase</keyword>
<name>A0A381MZL7_9ZZZZ</name>
<dbReference type="InterPro" id="IPR011042">
    <property type="entry name" value="6-blade_b-propeller_TolB-like"/>
</dbReference>
<accession>A0A381MZL7</accession>
<dbReference type="Gene3D" id="2.120.10.30">
    <property type="entry name" value="TolB, C-terminal domain"/>
    <property type="match status" value="1"/>
</dbReference>
<dbReference type="PRINTS" id="PR01790">
    <property type="entry name" value="SMP30FAMILY"/>
</dbReference>
<evidence type="ECO:0000259" key="2">
    <source>
        <dbReference type="Pfam" id="PF08450"/>
    </source>
</evidence>
<dbReference type="EMBL" id="UINC01000033">
    <property type="protein sequence ID" value="SUZ47776.1"/>
    <property type="molecule type" value="Genomic_DNA"/>
</dbReference>
<dbReference type="InterPro" id="IPR013658">
    <property type="entry name" value="SGL"/>
</dbReference>
<dbReference type="AlphaFoldDB" id="A0A381MZL7"/>
<dbReference type="InterPro" id="IPR051262">
    <property type="entry name" value="SMP-30/CGR1_Lactonase"/>
</dbReference>